<dbReference type="Pfam" id="PF12323">
    <property type="entry name" value="HTH_OrfB_IS605"/>
    <property type="match status" value="1"/>
</dbReference>
<evidence type="ECO:0000313" key="4">
    <source>
        <dbReference type="Proteomes" id="UP000693981"/>
    </source>
</evidence>
<protein>
    <recommendedName>
        <fullName evidence="2">Transposase putative helix-turn-helix domain-containing protein</fullName>
    </recommendedName>
</protein>
<feature type="region of interest" description="Disordered" evidence="1">
    <location>
        <begin position="29"/>
        <end position="49"/>
    </location>
</feature>
<dbReference type="EMBL" id="JAGDFL010000118">
    <property type="protein sequence ID" value="KAG7397283.1"/>
    <property type="molecule type" value="Genomic_DNA"/>
</dbReference>
<evidence type="ECO:0000313" key="3">
    <source>
        <dbReference type="EMBL" id="KAG7397283.1"/>
    </source>
</evidence>
<gene>
    <name evidence="3" type="ORF">PHYBOEH_000928</name>
</gene>
<proteinExistence type="predicted"/>
<evidence type="ECO:0000259" key="2">
    <source>
        <dbReference type="Pfam" id="PF12323"/>
    </source>
</evidence>
<evidence type="ECO:0000256" key="1">
    <source>
        <dbReference type="SAM" id="MobiDB-lite"/>
    </source>
</evidence>
<sequence>MKSSKRVRPPEEIVAPRLTSLRPSKTLRTLPLDEVVPETDSEPDKERDRPLRTWVPVKQRLREAFGLLRALLFIHMEDDRVCLRMRGFLQVHHWSVSWLALLQSSGPQERSLPDLLQDLDALTPKDKREDLKRTELQNTLSELLAFILCEPITEFRPLQAKLSEERRRTMEGLFGEEYRQELSSHGQLPDLPGFRPWFALRKREPQHHIDRSLTDLNMFPHTRGWIADQPKHDAKREAFFRRSTQAQETTAVAVRKNALSKERKEHQQKKTWSENDEQEYERALQEIKQENKSLLAEKKLMIRRTRKYRLFPTRSQRKTLKQYMGTCRWTYNQA</sequence>
<organism evidence="3 4">
    <name type="scientific">Phytophthora boehmeriae</name>
    <dbReference type="NCBI Taxonomy" id="109152"/>
    <lineage>
        <taxon>Eukaryota</taxon>
        <taxon>Sar</taxon>
        <taxon>Stramenopiles</taxon>
        <taxon>Oomycota</taxon>
        <taxon>Peronosporomycetes</taxon>
        <taxon>Peronosporales</taxon>
        <taxon>Peronosporaceae</taxon>
        <taxon>Phytophthora</taxon>
    </lineage>
</organism>
<dbReference type="Proteomes" id="UP000693981">
    <property type="component" value="Unassembled WGS sequence"/>
</dbReference>
<keyword evidence="4" id="KW-1185">Reference proteome</keyword>
<name>A0A8T1WZV6_9STRA</name>
<feature type="domain" description="Transposase putative helix-turn-helix" evidence="2">
    <location>
        <begin position="301"/>
        <end position="334"/>
    </location>
</feature>
<comment type="caution">
    <text evidence="3">The sequence shown here is derived from an EMBL/GenBank/DDBJ whole genome shotgun (WGS) entry which is preliminary data.</text>
</comment>
<reference evidence="3" key="1">
    <citation type="submission" date="2021-02" db="EMBL/GenBank/DDBJ databases">
        <authorList>
            <person name="Palmer J.M."/>
        </authorList>
    </citation>
    <scope>NUCLEOTIDE SEQUENCE</scope>
    <source>
        <strain evidence="3">SCRP23</strain>
    </source>
</reference>
<dbReference type="InterPro" id="IPR021027">
    <property type="entry name" value="Transposase_put_HTH"/>
</dbReference>
<accession>A0A8T1WZV6</accession>
<feature type="non-terminal residue" evidence="3">
    <location>
        <position position="334"/>
    </location>
</feature>
<dbReference type="OrthoDB" id="2438897at2759"/>
<dbReference type="AlphaFoldDB" id="A0A8T1WZV6"/>
<feature type="region of interest" description="Disordered" evidence="1">
    <location>
        <begin position="258"/>
        <end position="277"/>
    </location>
</feature>